<gene>
    <name evidence="2" type="ORF">WN55_04585</name>
</gene>
<evidence type="ECO:0000313" key="2">
    <source>
        <dbReference type="EMBL" id="KZC05645.1"/>
    </source>
</evidence>
<dbReference type="Proteomes" id="UP000076502">
    <property type="component" value="Unassembled WGS sequence"/>
</dbReference>
<name>A0A154P142_DUFNO</name>
<reference evidence="2 3" key="1">
    <citation type="submission" date="2015-07" db="EMBL/GenBank/DDBJ databases">
        <title>The genome of Dufourea novaeangliae.</title>
        <authorList>
            <person name="Pan H."/>
            <person name="Kapheim K."/>
        </authorList>
    </citation>
    <scope>NUCLEOTIDE SEQUENCE [LARGE SCALE GENOMIC DNA]</scope>
    <source>
        <strain evidence="2">0120121106</strain>
        <tissue evidence="2">Whole body</tissue>
    </source>
</reference>
<proteinExistence type="predicted"/>
<evidence type="ECO:0000313" key="3">
    <source>
        <dbReference type="Proteomes" id="UP000076502"/>
    </source>
</evidence>
<feature type="region of interest" description="Disordered" evidence="1">
    <location>
        <begin position="72"/>
        <end position="92"/>
    </location>
</feature>
<keyword evidence="3" id="KW-1185">Reference proteome</keyword>
<dbReference type="AlphaFoldDB" id="A0A154P142"/>
<dbReference type="EMBL" id="KQ434796">
    <property type="protein sequence ID" value="KZC05645.1"/>
    <property type="molecule type" value="Genomic_DNA"/>
</dbReference>
<protein>
    <submittedName>
        <fullName evidence="2">Uncharacterized protein</fullName>
    </submittedName>
</protein>
<accession>A0A154P142</accession>
<evidence type="ECO:0000256" key="1">
    <source>
        <dbReference type="SAM" id="MobiDB-lite"/>
    </source>
</evidence>
<sequence length="92" mass="10662">MKINAGDTGIINRGPRIDVQFGENRNAYFPRGMLRKRFKMRARCIVAVIVEVFDLADAPSKTVFLAVKKRRRPRGCRPPYPHPPRVTFHDRN</sequence>
<organism evidence="2 3">
    <name type="scientific">Dufourea novaeangliae</name>
    <name type="common">Sweat bee</name>
    <dbReference type="NCBI Taxonomy" id="178035"/>
    <lineage>
        <taxon>Eukaryota</taxon>
        <taxon>Metazoa</taxon>
        <taxon>Ecdysozoa</taxon>
        <taxon>Arthropoda</taxon>
        <taxon>Hexapoda</taxon>
        <taxon>Insecta</taxon>
        <taxon>Pterygota</taxon>
        <taxon>Neoptera</taxon>
        <taxon>Endopterygota</taxon>
        <taxon>Hymenoptera</taxon>
        <taxon>Apocrita</taxon>
        <taxon>Aculeata</taxon>
        <taxon>Apoidea</taxon>
        <taxon>Anthophila</taxon>
        <taxon>Halictidae</taxon>
        <taxon>Rophitinae</taxon>
        <taxon>Dufourea</taxon>
    </lineage>
</organism>